<dbReference type="RefSeq" id="WP_378570447.1">
    <property type="nucleotide sequence ID" value="NZ_JBHSFQ010000001.1"/>
</dbReference>
<proteinExistence type="predicted"/>
<evidence type="ECO:0000313" key="2">
    <source>
        <dbReference type="EMBL" id="MFC4560364.1"/>
    </source>
</evidence>
<dbReference type="EMBL" id="JBHSFQ010000001">
    <property type="protein sequence ID" value="MFC4560364.1"/>
    <property type="molecule type" value="Genomic_DNA"/>
</dbReference>
<protein>
    <submittedName>
        <fullName evidence="2">CopG family transcriptional regulator</fullName>
    </submittedName>
</protein>
<feature type="region of interest" description="Disordered" evidence="1">
    <location>
        <begin position="55"/>
        <end position="77"/>
    </location>
</feature>
<dbReference type="CDD" id="cd21631">
    <property type="entry name" value="RHH_CopG_NikR-like"/>
    <property type="match status" value="1"/>
</dbReference>
<organism evidence="2 3">
    <name type="scientific">Nocardiopsis mangrovi</name>
    <dbReference type="NCBI Taxonomy" id="1179818"/>
    <lineage>
        <taxon>Bacteria</taxon>
        <taxon>Bacillati</taxon>
        <taxon>Actinomycetota</taxon>
        <taxon>Actinomycetes</taxon>
        <taxon>Streptosporangiales</taxon>
        <taxon>Nocardiopsidaceae</taxon>
        <taxon>Nocardiopsis</taxon>
    </lineage>
</organism>
<comment type="caution">
    <text evidence="2">The sequence shown here is derived from an EMBL/GenBank/DDBJ whole genome shotgun (WGS) entry which is preliminary data.</text>
</comment>
<keyword evidence="3" id="KW-1185">Reference proteome</keyword>
<reference evidence="3" key="1">
    <citation type="journal article" date="2019" name="Int. J. Syst. Evol. Microbiol.">
        <title>The Global Catalogue of Microorganisms (GCM) 10K type strain sequencing project: providing services to taxonomists for standard genome sequencing and annotation.</title>
        <authorList>
            <consortium name="The Broad Institute Genomics Platform"/>
            <consortium name="The Broad Institute Genome Sequencing Center for Infectious Disease"/>
            <person name="Wu L."/>
            <person name="Ma J."/>
        </authorList>
    </citation>
    <scope>NUCLEOTIDE SEQUENCE [LARGE SCALE GENOMIC DNA]</scope>
    <source>
        <strain evidence="3">XZYJ18</strain>
    </source>
</reference>
<evidence type="ECO:0000313" key="3">
    <source>
        <dbReference type="Proteomes" id="UP001595923"/>
    </source>
</evidence>
<sequence length="77" mass="8263">MPSKRITVYADAEDLAVIREAARGRGVTDSEIIVEGIRLATMPIRVLDEPLNGRVWDGDQGSVGEGSALASGDEPRR</sequence>
<name>A0ABV9DPQ6_9ACTN</name>
<dbReference type="Proteomes" id="UP001595923">
    <property type="component" value="Unassembled WGS sequence"/>
</dbReference>
<evidence type="ECO:0000256" key="1">
    <source>
        <dbReference type="SAM" id="MobiDB-lite"/>
    </source>
</evidence>
<gene>
    <name evidence="2" type="ORF">ACFO4E_00685</name>
</gene>
<accession>A0ABV9DPQ6</accession>